<evidence type="ECO:0000313" key="3">
    <source>
        <dbReference type="Proteomes" id="UP000004710"/>
    </source>
</evidence>
<protein>
    <submittedName>
        <fullName evidence="2">Putative transposase InsK for insertion sequence</fullName>
    </submittedName>
</protein>
<evidence type="ECO:0000259" key="1">
    <source>
        <dbReference type="Pfam" id="PF13276"/>
    </source>
</evidence>
<dbReference type="Proteomes" id="UP000004710">
    <property type="component" value="Unassembled WGS sequence"/>
</dbReference>
<dbReference type="InterPro" id="IPR025948">
    <property type="entry name" value="HTH-like_dom"/>
</dbReference>
<evidence type="ECO:0000313" key="2">
    <source>
        <dbReference type="EMBL" id="EGI16426.1"/>
    </source>
</evidence>
<dbReference type="AlphaFoldDB" id="F4SYH9"/>
<accession>F4SYH9</accession>
<dbReference type="EMBL" id="GL883905">
    <property type="protein sequence ID" value="EGI16426.1"/>
    <property type="molecule type" value="Genomic_DNA"/>
</dbReference>
<proteinExistence type="predicted"/>
<gene>
    <name evidence="2" type="ORF">ECIG_04823</name>
</gene>
<sequence length="103" mass="12118">MLNVQEKVSIVNELRQEWPLSRLLIVSGLPRSTFYYHVRRLAAPDRYQSARALVLKIYHQHKGRYGYRRIRLACRNEGVLLNGKTVRKLMKELGISSLIRVKK</sequence>
<feature type="domain" description="HTH-like" evidence="1">
    <location>
        <begin position="51"/>
        <end position="103"/>
    </location>
</feature>
<dbReference type="Pfam" id="PF13276">
    <property type="entry name" value="HTH_21"/>
    <property type="match status" value="1"/>
</dbReference>
<dbReference type="HOGENOM" id="CLU_027402_21_10_6"/>
<organism evidence="2 3">
    <name type="scientific">Escherichia coli M605</name>
    <dbReference type="NCBI Taxonomy" id="656417"/>
    <lineage>
        <taxon>Bacteria</taxon>
        <taxon>Pseudomonadati</taxon>
        <taxon>Pseudomonadota</taxon>
        <taxon>Gammaproteobacteria</taxon>
        <taxon>Enterobacterales</taxon>
        <taxon>Enterobacteriaceae</taxon>
        <taxon>Escherichia</taxon>
    </lineage>
</organism>
<name>F4SYH9_ECOLX</name>
<reference evidence="2 3" key="1">
    <citation type="submission" date="2010-01" db="EMBL/GenBank/DDBJ databases">
        <title>The Genome Sequence of Escherichia coli M605.</title>
        <authorList>
            <consortium name="The Broad Institute Genome Sequencing Platform"/>
            <consortium name="The Broad Institute Genome Sequencing Center for Infectious Disease"/>
            <person name="Feldgarden M."/>
            <person name="Gordon D.M."/>
            <person name="Johnson J.R."/>
            <person name="Johnston B.D."/>
            <person name="Young S."/>
            <person name="Zeng Q."/>
            <person name="Koehrsen M."/>
            <person name="Alvarado L."/>
            <person name="Berlin A.M."/>
            <person name="Borenstein D."/>
            <person name="Chapman S.B."/>
            <person name="Chen Z."/>
            <person name="Engels R."/>
            <person name="Freedman E."/>
            <person name="Gellesch M."/>
            <person name="Goldberg J."/>
            <person name="Griggs A."/>
            <person name="Gujja S."/>
            <person name="Heilman E.R."/>
            <person name="Heiman D.I."/>
            <person name="Hepburn T.A."/>
            <person name="Howarth C."/>
            <person name="Jen D."/>
            <person name="Larson L."/>
            <person name="Lewis B."/>
            <person name="Mehta T."/>
            <person name="Park D."/>
            <person name="Pearson M."/>
            <person name="Richards J."/>
            <person name="Roberts A."/>
            <person name="Saif S."/>
            <person name="Shea T.D."/>
            <person name="Shenoy N."/>
            <person name="Sisk P."/>
            <person name="Stolte C."/>
            <person name="Sykes S.N."/>
            <person name="Walk T."/>
            <person name="White J."/>
            <person name="Yandava C."/>
            <person name="Haas B."/>
            <person name="Henn M.R."/>
            <person name="Nusbaum C."/>
            <person name="Birren B."/>
        </authorList>
    </citation>
    <scope>NUCLEOTIDE SEQUENCE [LARGE SCALE GENOMIC DNA]</scope>
    <source>
        <strain evidence="2 3">M605</strain>
    </source>
</reference>